<dbReference type="GO" id="GO:0005886">
    <property type="term" value="C:plasma membrane"/>
    <property type="evidence" value="ECO:0007669"/>
    <property type="project" value="TreeGrafter"/>
</dbReference>
<evidence type="ECO:0008006" key="10">
    <source>
        <dbReference type="Google" id="ProtNLM"/>
    </source>
</evidence>
<evidence type="ECO:0000256" key="4">
    <source>
        <dbReference type="ARBA" id="ARBA00022692"/>
    </source>
</evidence>
<evidence type="ECO:0000313" key="8">
    <source>
        <dbReference type="EMBL" id="KPH55653.1"/>
    </source>
</evidence>
<dbReference type="InterPro" id="IPR036458">
    <property type="entry name" value="Na:dicarbo_symporter_sf"/>
</dbReference>
<feature type="transmembrane region" description="Helical" evidence="7">
    <location>
        <begin position="378"/>
        <end position="406"/>
    </location>
</feature>
<protein>
    <recommendedName>
        <fullName evidence="10">Sodium:dicarboxylate symporter protein</fullName>
    </recommendedName>
</protein>
<keyword evidence="3" id="KW-0813">Transport</keyword>
<dbReference type="Gene3D" id="1.10.3860.10">
    <property type="entry name" value="Sodium:dicarboxylate symporter"/>
    <property type="match status" value="1"/>
</dbReference>
<feature type="transmembrane region" description="Helical" evidence="7">
    <location>
        <begin position="412"/>
        <end position="430"/>
    </location>
</feature>
<name>A0A0N1ED29_9HELI</name>
<feature type="transmembrane region" description="Helical" evidence="7">
    <location>
        <begin position="191"/>
        <end position="208"/>
    </location>
</feature>
<evidence type="ECO:0000256" key="7">
    <source>
        <dbReference type="SAM" id="Phobius"/>
    </source>
</evidence>
<accession>A0A0N1ED29</accession>
<evidence type="ECO:0000256" key="1">
    <source>
        <dbReference type="ARBA" id="ARBA00004141"/>
    </source>
</evidence>
<keyword evidence="5 7" id="KW-1133">Transmembrane helix</keyword>
<dbReference type="Proteomes" id="UP000037997">
    <property type="component" value="Unassembled WGS sequence"/>
</dbReference>
<organism evidence="8 9">
    <name type="scientific">Helicobacter pullorum</name>
    <dbReference type="NCBI Taxonomy" id="35818"/>
    <lineage>
        <taxon>Bacteria</taxon>
        <taxon>Pseudomonadati</taxon>
        <taxon>Campylobacterota</taxon>
        <taxon>Epsilonproteobacteria</taxon>
        <taxon>Campylobacterales</taxon>
        <taxon>Helicobacteraceae</taxon>
        <taxon>Helicobacter</taxon>
    </lineage>
</organism>
<dbReference type="GO" id="GO:0015184">
    <property type="term" value="F:L-cystine transmembrane transporter activity"/>
    <property type="evidence" value="ECO:0007669"/>
    <property type="project" value="TreeGrafter"/>
</dbReference>
<dbReference type="EMBL" id="JNOC01000035">
    <property type="protein sequence ID" value="KPH55653.1"/>
    <property type="molecule type" value="Genomic_DNA"/>
</dbReference>
<dbReference type="RefSeq" id="WP_054198119.1">
    <property type="nucleotide sequence ID" value="NZ_JNOC01000035.1"/>
</dbReference>
<feature type="transmembrane region" description="Helical" evidence="7">
    <location>
        <begin position="268"/>
        <end position="293"/>
    </location>
</feature>
<dbReference type="AlphaFoldDB" id="A0A0N1ED29"/>
<feature type="transmembrane region" description="Helical" evidence="7">
    <location>
        <begin position="124"/>
        <end position="149"/>
    </location>
</feature>
<feature type="transmembrane region" description="Helical" evidence="7">
    <location>
        <begin position="80"/>
        <end position="112"/>
    </location>
</feature>
<evidence type="ECO:0000313" key="9">
    <source>
        <dbReference type="Proteomes" id="UP000037997"/>
    </source>
</evidence>
<evidence type="ECO:0000256" key="2">
    <source>
        <dbReference type="ARBA" id="ARBA00006148"/>
    </source>
</evidence>
<sequence length="460" mass="50320">MQNFLQHFFNISSFYTLIILFCLAGIFYFLSRIKRQNWQLIGALVFGVVFACFILTLAGFPTQGLGYFKDSAKLYWLYEVHIWLSFINSLFISFLRLMVIPLIFVGLVYAICNLDKTTKLKWTAIFSFASLMITTAIAAIIGLLLGVAFDLGVGVEAGVTEKSIRGVESFNSMILGFVPNNIIGAANSNNILGVVIFAIFFGFCAYLVGRQENFEQNFNIFKKWLTFIYLVISKMIGVLIKIMPYTIVTMIVDTLLVNGIDSIIEAGLFVILIYISWVLVFVMHSAILGFLGLNPIVYFKKAFKALLMAFVSRSSAGTLPLTIDCLEKLGVSRGGATFVGSISTTMGMNGCAGYYAALVCVFMLNALGIPLGFSEGVIIVLLCVITSFGIAGIPGITIMILSILLSGLGLESHFSLLAIILAIDPILDMARTSSNVSGGMIASIVTEKKLGNLEIQKYYS</sequence>
<comment type="subcellular location">
    <subcellularLocation>
        <location evidence="1">Membrane</location>
        <topology evidence="1">Multi-pass membrane protein</topology>
    </subcellularLocation>
</comment>
<dbReference type="PANTHER" id="PTHR42865:SF5">
    <property type="entry name" value="L-CYSTINE TRANSPORTER TCYP"/>
    <property type="match status" value="1"/>
</dbReference>
<dbReference type="STRING" id="35818.HPU229336_02675"/>
<proteinExistence type="inferred from homology"/>
<evidence type="ECO:0000256" key="5">
    <source>
        <dbReference type="ARBA" id="ARBA00022989"/>
    </source>
</evidence>
<keyword evidence="4 7" id="KW-0812">Transmembrane</keyword>
<dbReference type="Pfam" id="PF00375">
    <property type="entry name" value="SDF"/>
    <property type="match status" value="1"/>
</dbReference>
<feature type="transmembrane region" description="Helical" evidence="7">
    <location>
        <begin position="228"/>
        <end position="248"/>
    </location>
</feature>
<feature type="transmembrane region" description="Helical" evidence="7">
    <location>
        <begin position="38"/>
        <end position="60"/>
    </location>
</feature>
<dbReference type="PANTHER" id="PTHR42865">
    <property type="entry name" value="PROTON/GLUTAMATE-ASPARTATE SYMPORTER"/>
    <property type="match status" value="1"/>
</dbReference>
<comment type="caution">
    <text evidence="8">The sequence shown here is derived from an EMBL/GenBank/DDBJ whole genome shotgun (WGS) entry which is preliminary data.</text>
</comment>
<comment type="similarity">
    <text evidence="2">Belongs to the dicarboxylate/amino acid:cation symporter (DAACS) (TC 2.A.23) family.</text>
</comment>
<dbReference type="PRINTS" id="PR00173">
    <property type="entry name" value="EDTRNSPORT"/>
</dbReference>
<reference evidence="8 9" key="1">
    <citation type="submission" date="2014-06" db="EMBL/GenBank/DDBJ databases">
        <title>Helicobacter pullorum isolates in fresh chicken meat - phenotypic and genotypic features.</title>
        <authorList>
            <person name="Borges V."/>
            <person name="Santos A."/>
            <person name="Correia C.B."/>
            <person name="Saraiva M."/>
            <person name="Menard A."/>
            <person name="Vieira L."/>
            <person name="Sampaio D.A."/>
            <person name="Gomes J.P."/>
            <person name="Oleastro M."/>
        </authorList>
    </citation>
    <scope>NUCLEOTIDE SEQUENCE [LARGE SCALE GENOMIC DNA]</scope>
    <source>
        <strain evidence="8 9">229334/12</strain>
    </source>
</reference>
<gene>
    <name evidence="8" type="ORF">HPU229334_07490</name>
</gene>
<evidence type="ECO:0000256" key="6">
    <source>
        <dbReference type="ARBA" id="ARBA00023136"/>
    </source>
</evidence>
<dbReference type="GO" id="GO:0015293">
    <property type="term" value="F:symporter activity"/>
    <property type="evidence" value="ECO:0007669"/>
    <property type="project" value="InterPro"/>
</dbReference>
<feature type="transmembrane region" description="Helical" evidence="7">
    <location>
        <begin position="352"/>
        <end position="371"/>
    </location>
</feature>
<dbReference type="PATRIC" id="fig|35818.11.peg.1478"/>
<keyword evidence="6 7" id="KW-0472">Membrane</keyword>
<evidence type="ECO:0000256" key="3">
    <source>
        <dbReference type="ARBA" id="ARBA00022448"/>
    </source>
</evidence>
<feature type="transmembrane region" description="Helical" evidence="7">
    <location>
        <begin position="12"/>
        <end position="31"/>
    </location>
</feature>
<dbReference type="InterPro" id="IPR001991">
    <property type="entry name" value="Na-dicarboxylate_symporter"/>
</dbReference>
<dbReference type="SUPFAM" id="SSF118215">
    <property type="entry name" value="Proton glutamate symport protein"/>
    <property type="match status" value="1"/>
</dbReference>